<feature type="compositionally biased region" description="Polar residues" evidence="1">
    <location>
        <begin position="370"/>
        <end position="382"/>
    </location>
</feature>
<proteinExistence type="predicted"/>
<accession>K5VPB6</accession>
<feature type="region of interest" description="Disordered" evidence="1">
    <location>
        <begin position="370"/>
        <end position="401"/>
    </location>
</feature>
<organism evidence="3 4">
    <name type="scientific">Agaricus bisporus var. burnettii (strain JB137-S8 / ATCC MYA-4627 / FGSC 10392)</name>
    <name type="common">White button mushroom</name>
    <dbReference type="NCBI Taxonomy" id="597362"/>
    <lineage>
        <taxon>Eukaryota</taxon>
        <taxon>Fungi</taxon>
        <taxon>Dikarya</taxon>
        <taxon>Basidiomycota</taxon>
        <taxon>Agaricomycotina</taxon>
        <taxon>Agaricomycetes</taxon>
        <taxon>Agaricomycetidae</taxon>
        <taxon>Agaricales</taxon>
        <taxon>Agaricineae</taxon>
        <taxon>Agaricaceae</taxon>
        <taxon>Agaricus</taxon>
    </lineage>
</organism>
<gene>
    <name evidence="3" type="ORF">AGABI1DRAFT_131405</name>
</gene>
<dbReference type="AlphaFoldDB" id="K5VPB6"/>
<evidence type="ECO:0000313" key="3">
    <source>
        <dbReference type="EMBL" id="EKM76314.1"/>
    </source>
</evidence>
<dbReference type="RefSeq" id="XP_007333037.1">
    <property type="nucleotide sequence ID" value="XM_007332975.1"/>
</dbReference>
<dbReference type="InterPro" id="IPR001810">
    <property type="entry name" value="F-box_dom"/>
</dbReference>
<keyword evidence="4" id="KW-1185">Reference proteome</keyword>
<reference evidence="4" key="1">
    <citation type="journal article" date="2012" name="Proc. Natl. Acad. Sci. U.S.A.">
        <title>Genome sequence of the button mushroom Agaricus bisporus reveals mechanisms governing adaptation to a humic-rich ecological niche.</title>
        <authorList>
            <person name="Morin E."/>
            <person name="Kohler A."/>
            <person name="Baker A.R."/>
            <person name="Foulongne-Oriol M."/>
            <person name="Lombard V."/>
            <person name="Nagy L.G."/>
            <person name="Ohm R.A."/>
            <person name="Patyshakuliyeva A."/>
            <person name="Brun A."/>
            <person name="Aerts A.L."/>
            <person name="Bailey A.M."/>
            <person name="Billette C."/>
            <person name="Coutinho P.M."/>
            <person name="Deakin G."/>
            <person name="Doddapaneni H."/>
            <person name="Floudas D."/>
            <person name="Grimwood J."/>
            <person name="Hilden K."/>
            <person name="Kuees U."/>
            <person name="LaButti K.M."/>
            <person name="Lapidus A."/>
            <person name="Lindquist E.A."/>
            <person name="Lucas S.M."/>
            <person name="Murat C."/>
            <person name="Riley R.W."/>
            <person name="Salamov A.A."/>
            <person name="Schmutz J."/>
            <person name="Subramanian V."/>
            <person name="Woesten H.A.B."/>
            <person name="Xu J."/>
            <person name="Eastwood D.C."/>
            <person name="Foster G.D."/>
            <person name="Sonnenberg A.S."/>
            <person name="Cullen D."/>
            <person name="de Vries R.P."/>
            <person name="Lundell T."/>
            <person name="Hibbett D.S."/>
            <person name="Henrissat B."/>
            <person name="Burton K.S."/>
            <person name="Kerrigan R.W."/>
            <person name="Challen M.P."/>
            <person name="Grigoriev I.V."/>
            <person name="Martin F."/>
        </authorList>
    </citation>
    <scope>NUCLEOTIDE SEQUENCE [LARGE SCALE GENOMIC DNA]</scope>
    <source>
        <strain evidence="4">JB137-S8 / ATCC MYA-4627 / FGSC 10392</strain>
    </source>
</reference>
<protein>
    <recommendedName>
        <fullName evidence="2">F-box domain-containing protein</fullName>
    </recommendedName>
</protein>
<feature type="compositionally biased region" description="Low complexity" evidence="1">
    <location>
        <begin position="78"/>
        <end position="90"/>
    </location>
</feature>
<dbReference type="InterPro" id="IPR036047">
    <property type="entry name" value="F-box-like_dom_sf"/>
</dbReference>
<evidence type="ECO:0000313" key="4">
    <source>
        <dbReference type="Proteomes" id="UP000008493"/>
    </source>
</evidence>
<evidence type="ECO:0000256" key="1">
    <source>
        <dbReference type="SAM" id="MobiDB-lite"/>
    </source>
</evidence>
<dbReference type="InParanoid" id="K5VPB6"/>
<sequence>MDPWLARKPLPILPQASGAVEHIPAKRTHPSIIRRVSNIFRKRPSALAISRPNMSRIYESRHLSQDSLTDEEDDIRRPSGLGSAASVSSLPPSPFAPTHPVSYPVRASSTPNLLLSYTPPHTRTPTPSFSLLSIPSETIALVFSHLSKSDLAQVVRTCRLFLSPGRVLLYTDVCLDDLPQARLEGLVALLASRRDLTDLTRTFTCETWPPFFQPTSSGTSSKSRSSTLFESPFDPELQHRNTLLTATFTLAFQRMSNLTSLILPSYDHDLLAHHTAFGLQSITFTCSTLSKEEAHELFAWLDGQTNIATLMFPKLAQDTDYGSLVESGPIPMRSTSVSITTRPATSNGVSTPAAQGKKFLVAPFLVPLSTASSPSSTKTNFHSRLDSQKSRPKSALPTSPSYATFAESANSSKIPFPSSDKPEFNQLRSISGNSERQHPPHHRHSVFSLTLLPNLTRLHAPPSLVIALAFSSDHNGRGHQRPLRFVRINITSTLYSGLRPATIMSKLIGVTRCLGLYFGENVDRRSVEKVLGSAGSSLGGVRRGGDVVDDDDVDDVDVDNRRKRRRKEFKFGEGEWKGLIELDVGFAPGGPGSDEKLHKLISSVIPRYPYLRTLRLLYLPTPSPSSSSTNPPINNNNLNISSPSGSIISPMTPTTPQQRSLNHYYPPSFHSSSSNSLTTSMRSLSKGGVENGGVVLKELSPPEKAYVRQWSKYCRDLECVVFLDGAEWVKKK</sequence>
<dbReference type="EMBL" id="JH971403">
    <property type="protein sequence ID" value="EKM76314.1"/>
    <property type="molecule type" value="Genomic_DNA"/>
</dbReference>
<name>K5VPB6_AGABU</name>
<dbReference type="eggNOG" id="ENOG502SUAW">
    <property type="taxonomic scope" value="Eukaryota"/>
</dbReference>
<dbReference type="SUPFAM" id="SSF81383">
    <property type="entry name" value="F-box domain"/>
    <property type="match status" value="1"/>
</dbReference>
<dbReference type="OrthoDB" id="3259156at2759"/>
<dbReference type="KEGG" id="abp:AGABI1DRAFT131405"/>
<dbReference type="GeneID" id="18827431"/>
<feature type="region of interest" description="Disordered" evidence="1">
    <location>
        <begin position="61"/>
        <end position="91"/>
    </location>
</feature>
<dbReference type="OMA" id="AIAFNNM"/>
<dbReference type="HOGENOM" id="CLU_378525_0_0_1"/>
<dbReference type="PROSITE" id="PS50181">
    <property type="entry name" value="FBOX"/>
    <property type="match status" value="1"/>
</dbReference>
<feature type="domain" description="F-box" evidence="2">
    <location>
        <begin position="128"/>
        <end position="161"/>
    </location>
</feature>
<dbReference type="Proteomes" id="UP000008493">
    <property type="component" value="Unassembled WGS sequence"/>
</dbReference>
<evidence type="ECO:0000259" key="2">
    <source>
        <dbReference type="PROSITE" id="PS50181"/>
    </source>
</evidence>